<dbReference type="CDD" id="cd01667">
    <property type="entry name" value="TGS_ThrRS"/>
    <property type="match status" value="1"/>
</dbReference>
<dbReference type="EMBL" id="NJBO01000011">
    <property type="protein sequence ID" value="TKJ42075.1"/>
    <property type="molecule type" value="Genomic_DNA"/>
</dbReference>
<dbReference type="InterPro" id="IPR006083">
    <property type="entry name" value="PRK/URK"/>
</dbReference>
<dbReference type="GO" id="GO:0016301">
    <property type="term" value="F:kinase activity"/>
    <property type="evidence" value="ECO:0007669"/>
    <property type="project" value="InterPro"/>
</dbReference>
<protein>
    <submittedName>
        <fullName evidence="2">AAA family ATPase</fullName>
    </submittedName>
</protein>
<accession>A0A532V4E9</accession>
<dbReference type="Proteomes" id="UP000317778">
    <property type="component" value="Unassembled WGS sequence"/>
</dbReference>
<dbReference type="PANTHER" id="PTHR10285">
    <property type="entry name" value="URIDINE KINASE"/>
    <property type="match status" value="1"/>
</dbReference>
<dbReference type="SUPFAM" id="SSF52540">
    <property type="entry name" value="P-loop containing nucleoside triphosphate hydrolases"/>
    <property type="match status" value="1"/>
</dbReference>
<organism evidence="2 3">
    <name type="scientific">candidate division TA06 bacterium B3_TA06</name>
    <dbReference type="NCBI Taxonomy" id="2012487"/>
    <lineage>
        <taxon>Bacteria</taxon>
        <taxon>Bacteria division TA06</taxon>
    </lineage>
</organism>
<dbReference type="Gene3D" id="3.30.980.10">
    <property type="entry name" value="Threonyl-trna Synthetase, Chain A, domain 2"/>
    <property type="match status" value="1"/>
</dbReference>
<dbReference type="InterPro" id="IPR003593">
    <property type="entry name" value="AAA+_ATPase"/>
</dbReference>
<dbReference type="AlphaFoldDB" id="A0A532V4E9"/>
<dbReference type="InterPro" id="IPR012675">
    <property type="entry name" value="Beta-grasp_dom_sf"/>
</dbReference>
<dbReference type="Gene3D" id="3.40.50.300">
    <property type="entry name" value="P-loop containing nucleotide triphosphate hydrolases"/>
    <property type="match status" value="1"/>
</dbReference>
<dbReference type="PROSITE" id="PS51880">
    <property type="entry name" value="TGS"/>
    <property type="match status" value="1"/>
</dbReference>
<dbReference type="InterPro" id="IPR004095">
    <property type="entry name" value="TGS"/>
</dbReference>
<evidence type="ECO:0000313" key="2">
    <source>
        <dbReference type="EMBL" id="TKJ42075.1"/>
    </source>
</evidence>
<dbReference type="Gene3D" id="3.10.20.30">
    <property type="match status" value="1"/>
</dbReference>
<dbReference type="CDD" id="cd02028">
    <property type="entry name" value="UMPK_like"/>
    <property type="match status" value="1"/>
</dbReference>
<name>A0A532V4E9_UNCT6</name>
<comment type="caution">
    <text evidence="2">The sequence shown here is derived from an EMBL/GenBank/DDBJ whole genome shotgun (WGS) entry which is preliminary data.</text>
</comment>
<dbReference type="InterPro" id="IPR027417">
    <property type="entry name" value="P-loop_NTPase"/>
</dbReference>
<reference evidence="2 3" key="1">
    <citation type="submission" date="2017-06" db="EMBL/GenBank/DDBJ databases">
        <title>Novel microbial phyla capable of carbon fixation and sulfur reduction in deep-sea sediments.</title>
        <authorList>
            <person name="Huang J."/>
            <person name="Baker B."/>
            <person name="Wang Y."/>
        </authorList>
    </citation>
    <scope>NUCLEOTIDE SEQUENCE [LARGE SCALE GENOMIC DNA]</scope>
    <source>
        <strain evidence="2">B3_TA06</strain>
    </source>
</reference>
<dbReference type="SUPFAM" id="SSF55186">
    <property type="entry name" value="ThrRS/AlaRS common domain"/>
    <property type="match status" value="1"/>
</dbReference>
<gene>
    <name evidence="2" type="ORF">CEE36_07580</name>
</gene>
<evidence type="ECO:0000313" key="3">
    <source>
        <dbReference type="Proteomes" id="UP000317778"/>
    </source>
</evidence>
<dbReference type="SMART" id="SM00382">
    <property type="entry name" value="AAA"/>
    <property type="match status" value="1"/>
</dbReference>
<proteinExistence type="predicted"/>
<evidence type="ECO:0000259" key="1">
    <source>
        <dbReference type="PROSITE" id="PS51880"/>
    </source>
</evidence>
<dbReference type="GO" id="GO:0005524">
    <property type="term" value="F:ATP binding"/>
    <property type="evidence" value="ECO:0007669"/>
    <property type="project" value="InterPro"/>
</dbReference>
<dbReference type="Pfam" id="PF00485">
    <property type="entry name" value="PRK"/>
    <property type="match status" value="1"/>
</dbReference>
<feature type="domain" description="TGS" evidence="1">
    <location>
        <begin position="1"/>
        <end position="56"/>
    </location>
</feature>
<sequence length="550" mass="62346">MIKIKLGRDATREVKKGTSITELVPAGQPVIAARLDGKLVGLNTPLTEDAKIEFVLATDPEGLRVHHESLIFVLTMAAKRAFPDARLVVEHSTSKGFYCTLRMERAMDKNDVEILQVKMRTLAAKDIPITMKKVDLNEVTEICRRNNNNSKLSLLECTEKETFVIHECGDFADWSRGPFVSSTGSLASFELRYYPPGFILHFPTPESFPELPPFVEQPKLFLVFHHYEEWGEALGISDIGQLNRLIRGGKGLELVNVAEALHEKSIARIADEIAGTPILPRMVLIGGPSSAGKTTFAKRLAVHLRVNGLRPQPLSVDDYFFDRSRTPLDEEGKPDFEVLEAVDLELFNQQLVLLLEGKTIDRPRFDFERGRRYFDGATLSLAQDEILIVEGIHALNPRLTAAVPKHLKFKIYVSALTQLNYHDQRIISTSDTRMLRRMLRDYRYRAHTPTKTLQRWSKVRRGEERYVFPYQETADEMFNSALIYELSVMRNKAMKLLHTVRTKGLKAEAERIISLLELVTPMDDAAVPPASILREFIGSSVFRTRPATHP</sequence>
<dbReference type="InterPro" id="IPR018163">
    <property type="entry name" value="Thr/Ala-tRNA-synth_IIc_edit"/>
</dbReference>